<dbReference type="PROSITE" id="PS50011">
    <property type="entry name" value="PROTEIN_KINASE_DOM"/>
    <property type="match status" value="1"/>
</dbReference>
<dbReference type="SUPFAM" id="SSF56112">
    <property type="entry name" value="Protein kinase-like (PK-like)"/>
    <property type="match status" value="1"/>
</dbReference>
<name>A0A1I7SCC1_BURXY</name>
<organism evidence="5 6">
    <name type="scientific">Bursaphelenchus xylophilus</name>
    <name type="common">Pinewood nematode worm</name>
    <name type="synonym">Aphelenchoides xylophilus</name>
    <dbReference type="NCBI Taxonomy" id="6326"/>
    <lineage>
        <taxon>Eukaryota</taxon>
        <taxon>Metazoa</taxon>
        <taxon>Ecdysozoa</taxon>
        <taxon>Nematoda</taxon>
        <taxon>Chromadorea</taxon>
        <taxon>Rhabditida</taxon>
        <taxon>Tylenchina</taxon>
        <taxon>Tylenchomorpha</taxon>
        <taxon>Aphelenchoidea</taxon>
        <taxon>Aphelenchoididae</taxon>
        <taxon>Bursaphelenchus</taxon>
    </lineage>
</organism>
<dbReference type="InterPro" id="IPR050198">
    <property type="entry name" value="Non-receptor_tyrosine_kinases"/>
</dbReference>
<keyword evidence="1" id="KW-0547">Nucleotide-binding</keyword>
<keyword evidence="2" id="KW-0067">ATP-binding</keyword>
<dbReference type="Gene3D" id="1.10.510.10">
    <property type="entry name" value="Transferase(Phosphotransferase) domain 1"/>
    <property type="match status" value="1"/>
</dbReference>
<feature type="compositionally biased region" description="Basic and acidic residues" evidence="3">
    <location>
        <begin position="11"/>
        <end position="20"/>
    </location>
</feature>
<dbReference type="SMART" id="SM00219">
    <property type="entry name" value="TyrKc"/>
    <property type="match status" value="1"/>
</dbReference>
<sequence>MSFLTTKWKRGSREAQKKSSDAGYSNESVESEHALPHRNRTFNEVPTELFTKLYYFGFADTSEVALSIREKGQYAVSGDDSKEKIEFILSFGQVVEGTLQVFHVSIYHVGEEPTAPRAGPPSKMFGRKSGWKVEKNSYLETDKTFQAINDVIEHFVMYRKLGLPANRPDFLIRDRDIRIKKQIGEGHFCVVSKGSYTHGTRDTYTECAIKEFKETDVSKSERQKEIIEMRREASTMRIMKHPNIIMFYGVAADTPNIKLIMELCTGGALLNFLQTYKDNIDNREKVQFGFEVSRGMRYVESVGVIHRDLAARNCLIGRNGMIKPSTERADFDVTCRFFHGLIRDVYRPPPPVSRCVAKLPHVFVKDRDDNSIDIQHGQKKINSVKKNVISGSETRTARTARNQSLVVSRAKSVAEGSRSTAPSRVAARRRTLRKKSASDDRKTRNAKSNKD</sequence>
<feature type="compositionally biased region" description="Basic residues" evidence="3">
    <location>
        <begin position="426"/>
        <end position="435"/>
    </location>
</feature>
<protein>
    <submittedName>
        <fullName evidence="6">Protein kinase domain-containing protein</fullName>
    </submittedName>
</protein>
<dbReference type="PROSITE" id="PS00109">
    <property type="entry name" value="PROTEIN_KINASE_TYR"/>
    <property type="match status" value="1"/>
</dbReference>
<feature type="region of interest" description="Disordered" evidence="3">
    <location>
        <begin position="392"/>
        <end position="451"/>
    </location>
</feature>
<dbReference type="InterPro" id="IPR000719">
    <property type="entry name" value="Prot_kinase_dom"/>
</dbReference>
<accession>A0A1I7SCC1</accession>
<evidence type="ECO:0000259" key="4">
    <source>
        <dbReference type="PROSITE" id="PS50011"/>
    </source>
</evidence>
<dbReference type="InterPro" id="IPR020635">
    <property type="entry name" value="Tyr_kinase_cat_dom"/>
</dbReference>
<dbReference type="PANTHER" id="PTHR24418">
    <property type="entry name" value="TYROSINE-PROTEIN KINASE"/>
    <property type="match status" value="1"/>
</dbReference>
<dbReference type="GO" id="GO:0004713">
    <property type="term" value="F:protein tyrosine kinase activity"/>
    <property type="evidence" value="ECO:0007669"/>
    <property type="project" value="InterPro"/>
</dbReference>
<feature type="region of interest" description="Disordered" evidence="3">
    <location>
        <begin position="1"/>
        <end position="37"/>
    </location>
</feature>
<dbReference type="InterPro" id="IPR001245">
    <property type="entry name" value="Ser-Thr/Tyr_kinase_cat_dom"/>
</dbReference>
<feature type="compositionally biased region" description="Basic and acidic residues" evidence="3">
    <location>
        <begin position="436"/>
        <end position="451"/>
    </location>
</feature>
<evidence type="ECO:0000256" key="3">
    <source>
        <dbReference type="SAM" id="MobiDB-lite"/>
    </source>
</evidence>
<feature type="compositionally biased region" description="Polar residues" evidence="3">
    <location>
        <begin position="392"/>
        <end position="406"/>
    </location>
</feature>
<evidence type="ECO:0000313" key="5">
    <source>
        <dbReference type="Proteomes" id="UP000095284"/>
    </source>
</evidence>
<evidence type="ECO:0000313" key="6">
    <source>
        <dbReference type="WBParaSite" id="BXY_1067200.1"/>
    </source>
</evidence>
<dbReference type="AlphaFoldDB" id="A0A1I7SCC1"/>
<dbReference type="GO" id="GO:0005524">
    <property type="term" value="F:ATP binding"/>
    <property type="evidence" value="ECO:0007669"/>
    <property type="project" value="UniProtKB-KW"/>
</dbReference>
<feature type="domain" description="Protein kinase" evidence="4">
    <location>
        <begin position="177"/>
        <end position="451"/>
    </location>
</feature>
<dbReference type="WBParaSite" id="BXY_1067200.1">
    <property type="protein sequence ID" value="BXY_1067200.1"/>
    <property type="gene ID" value="BXY_1067200"/>
</dbReference>
<evidence type="ECO:0000256" key="1">
    <source>
        <dbReference type="ARBA" id="ARBA00022741"/>
    </source>
</evidence>
<proteinExistence type="predicted"/>
<reference evidence="6" key="1">
    <citation type="submission" date="2016-11" db="UniProtKB">
        <authorList>
            <consortium name="WormBaseParasite"/>
        </authorList>
    </citation>
    <scope>IDENTIFICATION</scope>
</reference>
<dbReference type="InterPro" id="IPR008266">
    <property type="entry name" value="Tyr_kinase_AS"/>
</dbReference>
<evidence type="ECO:0000256" key="2">
    <source>
        <dbReference type="ARBA" id="ARBA00022840"/>
    </source>
</evidence>
<dbReference type="Pfam" id="PF07714">
    <property type="entry name" value="PK_Tyr_Ser-Thr"/>
    <property type="match status" value="1"/>
</dbReference>
<dbReference type="InterPro" id="IPR011009">
    <property type="entry name" value="Kinase-like_dom_sf"/>
</dbReference>
<dbReference type="Proteomes" id="UP000095284">
    <property type="component" value="Unplaced"/>
</dbReference>